<dbReference type="EMBL" id="SNRY01000353">
    <property type="protein sequence ID" value="KAA6341970.1"/>
    <property type="molecule type" value="Genomic_DNA"/>
</dbReference>
<name>A0A5J4S9C8_9ZZZZ</name>
<reference evidence="4" key="1">
    <citation type="submission" date="2019-03" db="EMBL/GenBank/DDBJ databases">
        <title>Single cell metagenomics reveals metabolic interactions within the superorganism composed of flagellate Streblomastix strix and complex community of Bacteroidetes bacteria on its surface.</title>
        <authorList>
            <person name="Treitli S.C."/>
            <person name="Kolisko M."/>
            <person name="Husnik F."/>
            <person name="Keeling P."/>
            <person name="Hampl V."/>
        </authorList>
    </citation>
    <scope>NUCLEOTIDE SEQUENCE</scope>
    <source>
        <strain evidence="4">STM</strain>
    </source>
</reference>
<evidence type="ECO:0000256" key="2">
    <source>
        <dbReference type="ARBA" id="ARBA00023136"/>
    </source>
</evidence>
<dbReference type="Gene3D" id="2.40.170.20">
    <property type="entry name" value="TonB-dependent receptor, beta-barrel domain"/>
    <property type="match status" value="1"/>
</dbReference>
<gene>
    <name evidence="4" type="ORF">EZS27_010255</name>
</gene>
<dbReference type="InterPro" id="IPR036942">
    <property type="entry name" value="Beta-barrel_TonB_sf"/>
</dbReference>
<proteinExistence type="predicted"/>
<protein>
    <recommendedName>
        <fullName evidence="5">TonB-dependent receptor</fullName>
    </recommendedName>
</protein>
<evidence type="ECO:0000313" key="4">
    <source>
        <dbReference type="EMBL" id="KAA6341970.1"/>
    </source>
</evidence>
<evidence type="ECO:0000256" key="3">
    <source>
        <dbReference type="ARBA" id="ARBA00023237"/>
    </source>
</evidence>
<sequence>MPKHIAIILCLPASIGGNAFAQATDTIAWSLDVNEVTITAKQGIDHNRQAKPISSVEEYLQTSEKINMIKRGSYAWEPVINNMSTERISVTIDGMKIFCACTDKMDPVTSYVETINLSKVSIASGLGGSPNASNNIGGSMDLQLNKAGFGGTGWDINLNSGYESNGNYQIYGTDWAYSDTAFYVNSGVFRRNSGNYTAGGKEEVLFSQFHKTNLFTNLGYTPVLGHIIEGTVIYDIASDVGYPALTMDVKTAKGLITSVSYRRENFTQAFQKWETKLYYNNIVHIMDDTHRPDVILHMDMPGKSRTSGIYSTLNGQYERHRYILNWDLYRNQSYAEMTMYPNDPDEKPMFMLTWPDIRTLNSGISISDEFYMNERNTLRLSSKIALQRSGVESDFGLNTLQIYYPEMQKSAKRLAWNLTGRYQFKAGRWEFSAGGGYATRTPSPSEAYGYFLYNTFDGYDYLGNPGLKNESSAEANLAIGWKNNTLHVNAETTYFFFNDYIIGKPDENLYRMTIGATGVKVYRNLPHASLLNTGLLLRYRFLDYYVWKNRFTYSLGRDNNKAPLPLVPPLSGASSVSLSKYRFSAEIGVEGAARQTNYSPEYGEDSTAAYLIGNISLGYSFRIKKCVVNLKSGMENILDKRYSTYSDWNNIPRKGRNIFIHLGIDLL</sequence>
<dbReference type="AlphaFoldDB" id="A0A5J4S9C8"/>
<dbReference type="GO" id="GO:0009279">
    <property type="term" value="C:cell outer membrane"/>
    <property type="evidence" value="ECO:0007669"/>
    <property type="project" value="UniProtKB-SubCell"/>
</dbReference>
<dbReference type="SUPFAM" id="SSF56935">
    <property type="entry name" value="Porins"/>
    <property type="match status" value="1"/>
</dbReference>
<comment type="subcellular location">
    <subcellularLocation>
        <location evidence="1">Cell outer membrane</location>
    </subcellularLocation>
</comment>
<comment type="caution">
    <text evidence="4">The sequence shown here is derived from an EMBL/GenBank/DDBJ whole genome shotgun (WGS) entry which is preliminary data.</text>
</comment>
<evidence type="ECO:0000256" key="1">
    <source>
        <dbReference type="ARBA" id="ARBA00004442"/>
    </source>
</evidence>
<accession>A0A5J4S9C8</accession>
<keyword evidence="2" id="KW-0472">Membrane</keyword>
<evidence type="ECO:0008006" key="5">
    <source>
        <dbReference type="Google" id="ProtNLM"/>
    </source>
</evidence>
<organism evidence="4">
    <name type="scientific">termite gut metagenome</name>
    <dbReference type="NCBI Taxonomy" id="433724"/>
    <lineage>
        <taxon>unclassified sequences</taxon>
        <taxon>metagenomes</taxon>
        <taxon>organismal metagenomes</taxon>
    </lineage>
</organism>
<keyword evidence="3" id="KW-0998">Cell outer membrane</keyword>